<dbReference type="PANTHER" id="PTHR46000:SF9">
    <property type="entry name" value="SEVEN TM RECEPTOR"/>
    <property type="match status" value="1"/>
</dbReference>
<dbReference type="Proteomes" id="UP000230233">
    <property type="component" value="Chromosome V"/>
</dbReference>
<keyword evidence="1" id="KW-0472">Membrane</keyword>
<dbReference type="PANTHER" id="PTHR46000">
    <property type="entry name" value="SEVEN TM RECEPTOR-RELATED"/>
    <property type="match status" value="1"/>
</dbReference>
<keyword evidence="1" id="KW-1133">Transmembrane helix</keyword>
<gene>
    <name evidence="2" type="primary">Cnig_chr_V.g17706</name>
    <name evidence="2" type="ORF">B9Z55_017706</name>
</gene>
<dbReference type="AlphaFoldDB" id="A0A2G5TAB1"/>
<evidence type="ECO:0000256" key="1">
    <source>
        <dbReference type="SAM" id="Phobius"/>
    </source>
</evidence>
<dbReference type="Gene3D" id="1.20.1070.10">
    <property type="entry name" value="Rhodopsin 7-helix transmembrane proteins"/>
    <property type="match status" value="1"/>
</dbReference>
<dbReference type="SUPFAM" id="SSF81321">
    <property type="entry name" value="Family A G protein-coupled receptor-like"/>
    <property type="match status" value="1"/>
</dbReference>
<evidence type="ECO:0000313" key="2">
    <source>
        <dbReference type="EMBL" id="PIC24324.1"/>
    </source>
</evidence>
<feature type="transmembrane region" description="Helical" evidence="1">
    <location>
        <begin position="101"/>
        <end position="122"/>
    </location>
</feature>
<dbReference type="Pfam" id="PF10326">
    <property type="entry name" value="7TM_GPCR_Str"/>
    <property type="match status" value="1"/>
</dbReference>
<proteinExistence type="predicted"/>
<comment type="caution">
    <text evidence="2">The sequence shown here is derived from an EMBL/GenBank/DDBJ whole genome shotgun (WGS) entry which is preliminary data.</text>
</comment>
<organism evidence="2 3">
    <name type="scientific">Caenorhabditis nigoni</name>
    <dbReference type="NCBI Taxonomy" id="1611254"/>
    <lineage>
        <taxon>Eukaryota</taxon>
        <taxon>Metazoa</taxon>
        <taxon>Ecdysozoa</taxon>
        <taxon>Nematoda</taxon>
        <taxon>Chromadorea</taxon>
        <taxon>Rhabditida</taxon>
        <taxon>Rhabditina</taxon>
        <taxon>Rhabditomorpha</taxon>
        <taxon>Rhabditoidea</taxon>
        <taxon>Rhabditidae</taxon>
        <taxon>Peloderinae</taxon>
        <taxon>Caenorhabditis</taxon>
    </lineage>
</organism>
<reference evidence="3" key="1">
    <citation type="submission" date="2017-10" db="EMBL/GenBank/DDBJ databases">
        <title>Rapid genome shrinkage in a self-fertile nematode reveals novel sperm competition proteins.</title>
        <authorList>
            <person name="Yin D."/>
            <person name="Schwarz E.M."/>
            <person name="Thomas C.G."/>
            <person name="Felde R.L."/>
            <person name="Korf I.F."/>
            <person name="Cutter A.D."/>
            <person name="Schartner C.M."/>
            <person name="Ralston E.J."/>
            <person name="Meyer B.J."/>
            <person name="Haag E.S."/>
        </authorList>
    </citation>
    <scope>NUCLEOTIDE SEQUENCE [LARGE SCALE GENOMIC DNA]</scope>
    <source>
        <strain evidence="3">JU1422</strain>
    </source>
</reference>
<feature type="transmembrane region" description="Helical" evidence="1">
    <location>
        <begin position="64"/>
        <end position="89"/>
    </location>
</feature>
<evidence type="ECO:0000313" key="3">
    <source>
        <dbReference type="Proteomes" id="UP000230233"/>
    </source>
</evidence>
<feature type="transmembrane region" description="Helical" evidence="1">
    <location>
        <begin position="20"/>
        <end position="43"/>
    </location>
</feature>
<evidence type="ECO:0008006" key="4">
    <source>
        <dbReference type="Google" id="ProtNLM"/>
    </source>
</evidence>
<dbReference type="InterPro" id="IPR019428">
    <property type="entry name" value="7TM_GPCR_serpentine_rcpt_Str"/>
</dbReference>
<name>A0A2G5TAB1_9PELO</name>
<accession>A0A2G5TAB1</accession>
<protein>
    <recommendedName>
        <fullName evidence="4">G-protein coupled receptors family 1 profile domain-containing protein</fullName>
    </recommendedName>
</protein>
<dbReference type="OrthoDB" id="5854941at2759"/>
<keyword evidence="3" id="KW-1185">Reference proteome</keyword>
<dbReference type="EMBL" id="PDUG01000005">
    <property type="protein sequence ID" value="PIC24324.1"/>
    <property type="molecule type" value="Genomic_DNA"/>
</dbReference>
<keyword evidence="1" id="KW-0812">Transmembrane</keyword>
<sequence length="174" mass="19863">MALLAYDPSSGMVRWGNVAGIFNISFIVMFLYGIMIFCGWSMYYQMEEKIQNFSEELKKHQKQFFKTLVLQITAPTIILFTPVFVIILMPFFDIEVSVPSGAFLCSFSLYPAMDSIIVMYVVSQYRQTAKNLFDHFWRAVKDYKHASATVYSAIATTTAQVVSHPNPHGGQRNL</sequence>